<evidence type="ECO:0000313" key="18">
    <source>
        <dbReference type="Proteomes" id="UP000831775"/>
    </source>
</evidence>
<keyword evidence="8" id="KW-0238">DNA-binding</keyword>
<dbReference type="PROSITE" id="PS51217">
    <property type="entry name" value="UVRD_HELICASE_CTER"/>
    <property type="match status" value="1"/>
</dbReference>
<evidence type="ECO:0000256" key="1">
    <source>
        <dbReference type="ARBA" id="ARBA00022722"/>
    </source>
</evidence>
<dbReference type="SUPFAM" id="SSF52540">
    <property type="entry name" value="P-loop containing nucleoside triphosphate hydrolases"/>
    <property type="match status" value="1"/>
</dbReference>
<sequence>MFEFDPSQQRVLALDPGRHARVVGAPGSGKTRVLVEAVARTLDRPGWAEEDVLVLAPNRTVSAQLRAAIERRLGRARGGTPVRTAASLGFALLSRVTAVEGANAPRLLTGTVQDEAIAAVVAEIGRGGAAASGGLVPEVMASGTYRAELRELWRVADDFGLDPARLAEELGEVRAQAVSQAHTRAPAPELLDRWQQSLSVIAAVSAGLARERPDECSSSALLRRAAAAVERMGATGAARAGSVTDDGAALRLPRLILVDDAQELGEGELALLAACTRAGSRVWVFGDPDLATGAFHGERTRALTRLHDELERRGGVAGAPDLAGASGIAEGEQVVALDRVHRHDGVLRTFIRSLTARIGAGDGAAHRAADASSAADAAASRGLPSEHAPVQFAVAASPAEHIGILAHRFRARRLGVGGAVPLAWSEMAVVCRTRAEANRVARLLASHQVPTRIAAGGLVLREHQIVRELIRLLQHALGLQPLVPGEVLSLAGGVIGGLDPVAIRRLRSALLLQARRDAHGDGGDAHGGGRGVASIDEIVAEAFALPGDTPVVDSAGGRVLRRLGIIAAEGRATHTAGGTAREVLWALWDATRLADGWQTDALEGRGARSDEAHRSLDAVLGLFFALQRHEEQDSDQPIAALLEDLLQSAVPEDTLAQRSEREVVTVTTPQGVIGREFELVAVIGAQDGSWPNLRARGSLLGAAALERWLRGGEALAPSRRDTIHDELRLFVHSCARARSELLVVAVGDEDHHPSAFFRFGEEYACAGLPSARLTLRGAAAQMRRRITGDTADAAAMRSLVALADAGIPGAHPDEWYGVLPASTDAPLVDLDGDPDARVSVSPSQLERAEACPLDWVIASLGGGSGSVQASLGTLVHHALETATEPDAAAMLAAIDAEWAKLPFDAEWESERAHRLAEAMASGLAEYLRDFESSDRRLLGQEAEFRIPIGQAVLRGMADRLEQRLASDGTPEVTVVDLKTGRTPPTSAETAAHAQLQAYQLGVVTGAFAEATPTTEQAGTDSGALDAARSGGARLLYVHPDATRGGGYVERGQEPISEETRAELEQRVQRIARVMSASDFTARVEHHCSDPHTPGNCRVHIIPAVSRA</sequence>
<dbReference type="Proteomes" id="UP000831775">
    <property type="component" value="Chromosome"/>
</dbReference>
<dbReference type="InterPro" id="IPR038726">
    <property type="entry name" value="PDDEXK_AddAB-type"/>
</dbReference>
<evidence type="ECO:0000256" key="5">
    <source>
        <dbReference type="ARBA" id="ARBA00022806"/>
    </source>
</evidence>
<dbReference type="EMBL" id="CP095043">
    <property type="protein sequence ID" value="UOQ60628.1"/>
    <property type="molecule type" value="Genomic_DNA"/>
</dbReference>
<dbReference type="InterPro" id="IPR014016">
    <property type="entry name" value="UvrD-like_ATP-bd"/>
</dbReference>
<reference evidence="17 18" key="1">
    <citation type="submission" date="2022-04" db="EMBL/GenBank/DDBJ databases">
        <title>Leucobacter sp. isolated from rhizosphere of onion.</title>
        <authorList>
            <person name="Won M."/>
            <person name="Lee C.-M."/>
            <person name="Woen H.-Y."/>
            <person name="Kwon S.-W."/>
        </authorList>
    </citation>
    <scope>NUCLEOTIDE SEQUENCE [LARGE SCALE GENOMIC DNA]</scope>
    <source>
        <strain evidence="17 18">H25R-14</strain>
    </source>
</reference>
<dbReference type="Pfam" id="PF00580">
    <property type="entry name" value="UvrD-helicase"/>
    <property type="match status" value="1"/>
</dbReference>
<evidence type="ECO:0000259" key="15">
    <source>
        <dbReference type="PROSITE" id="PS51198"/>
    </source>
</evidence>
<dbReference type="InterPro" id="IPR027417">
    <property type="entry name" value="P-loop_NTPase"/>
</dbReference>
<keyword evidence="10" id="KW-0413">Isomerase</keyword>
<dbReference type="RefSeq" id="WP_244686412.1">
    <property type="nucleotide sequence ID" value="NZ_CP095043.1"/>
</dbReference>
<dbReference type="Gene3D" id="3.90.320.10">
    <property type="match status" value="1"/>
</dbReference>
<evidence type="ECO:0000256" key="7">
    <source>
        <dbReference type="ARBA" id="ARBA00022840"/>
    </source>
</evidence>
<dbReference type="InterPro" id="IPR014017">
    <property type="entry name" value="DNA_helicase_UvrD-like_C"/>
</dbReference>
<accession>A0ABY4FWG0</accession>
<comment type="catalytic activity">
    <reaction evidence="13">
        <text>ATP + H2O = ADP + phosphate + H(+)</text>
        <dbReference type="Rhea" id="RHEA:13065"/>
        <dbReference type="ChEBI" id="CHEBI:15377"/>
        <dbReference type="ChEBI" id="CHEBI:15378"/>
        <dbReference type="ChEBI" id="CHEBI:30616"/>
        <dbReference type="ChEBI" id="CHEBI:43474"/>
        <dbReference type="ChEBI" id="CHEBI:456216"/>
        <dbReference type="EC" id="5.6.2.4"/>
    </reaction>
</comment>
<dbReference type="InterPro" id="IPR011604">
    <property type="entry name" value="PDDEXK-like_dom_sf"/>
</dbReference>
<dbReference type="PROSITE" id="PS51198">
    <property type="entry name" value="UVRD_HELICASE_ATP_BIND"/>
    <property type="match status" value="1"/>
</dbReference>
<evidence type="ECO:0000256" key="11">
    <source>
        <dbReference type="ARBA" id="ARBA00034617"/>
    </source>
</evidence>
<dbReference type="EC" id="5.6.2.4" evidence="12"/>
<feature type="domain" description="UvrD-like helicase ATP-binding" evidence="15">
    <location>
        <begin position="3"/>
        <end position="344"/>
    </location>
</feature>
<evidence type="ECO:0000256" key="12">
    <source>
        <dbReference type="ARBA" id="ARBA00034808"/>
    </source>
</evidence>
<evidence type="ECO:0000256" key="14">
    <source>
        <dbReference type="PROSITE-ProRule" id="PRU00560"/>
    </source>
</evidence>
<dbReference type="Gene3D" id="3.40.50.300">
    <property type="entry name" value="P-loop containing nucleotide triphosphate hydrolases"/>
    <property type="match status" value="2"/>
</dbReference>
<proteinExistence type="predicted"/>
<evidence type="ECO:0000256" key="4">
    <source>
        <dbReference type="ARBA" id="ARBA00022801"/>
    </source>
</evidence>
<evidence type="ECO:0000256" key="2">
    <source>
        <dbReference type="ARBA" id="ARBA00022741"/>
    </source>
</evidence>
<dbReference type="Pfam" id="PF12705">
    <property type="entry name" value="PDDEXK_1"/>
    <property type="match status" value="1"/>
</dbReference>
<protein>
    <recommendedName>
        <fullName evidence="12">DNA 3'-5' helicase</fullName>
        <ecNumber evidence="12">5.6.2.4</ecNumber>
    </recommendedName>
</protein>
<evidence type="ECO:0000256" key="9">
    <source>
        <dbReference type="ARBA" id="ARBA00023204"/>
    </source>
</evidence>
<evidence type="ECO:0000256" key="10">
    <source>
        <dbReference type="ARBA" id="ARBA00023235"/>
    </source>
</evidence>
<name>A0ABY4FWG0_9MICO</name>
<keyword evidence="9" id="KW-0234">DNA repair</keyword>
<evidence type="ECO:0000256" key="6">
    <source>
        <dbReference type="ARBA" id="ARBA00022839"/>
    </source>
</evidence>
<keyword evidence="7 14" id="KW-0067">ATP-binding</keyword>
<keyword evidence="2 14" id="KW-0547">Nucleotide-binding</keyword>
<keyword evidence="1" id="KW-0540">Nuclease</keyword>
<feature type="domain" description="UvrD-like helicase C-terminal" evidence="16">
    <location>
        <begin position="359"/>
        <end position="674"/>
    </location>
</feature>
<gene>
    <name evidence="17" type="ORF">MUN76_01155</name>
</gene>
<dbReference type="InterPro" id="IPR000212">
    <property type="entry name" value="DNA_helicase_UvrD/REP"/>
</dbReference>
<evidence type="ECO:0000256" key="8">
    <source>
        <dbReference type="ARBA" id="ARBA00023125"/>
    </source>
</evidence>
<evidence type="ECO:0000259" key="16">
    <source>
        <dbReference type="PROSITE" id="PS51217"/>
    </source>
</evidence>
<keyword evidence="6" id="KW-0269">Exonuclease</keyword>
<keyword evidence="5 14" id="KW-0347">Helicase</keyword>
<dbReference type="PANTHER" id="PTHR11070:SF59">
    <property type="entry name" value="DNA 3'-5' HELICASE"/>
    <property type="match status" value="1"/>
</dbReference>
<keyword evidence="3" id="KW-0227">DNA damage</keyword>
<keyword evidence="4 14" id="KW-0378">Hydrolase</keyword>
<evidence type="ECO:0000313" key="17">
    <source>
        <dbReference type="EMBL" id="UOQ60628.1"/>
    </source>
</evidence>
<keyword evidence="18" id="KW-1185">Reference proteome</keyword>
<evidence type="ECO:0000256" key="3">
    <source>
        <dbReference type="ARBA" id="ARBA00022763"/>
    </source>
</evidence>
<dbReference type="InterPro" id="IPR011335">
    <property type="entry name" value="Restrct_endonuc-II-like"/>
</dbReference>
<dbReference type="SUPFAM" id="SSF52980">
    <property type="entry name" value="Restriction endonuclease-like"/>
    <property type="match status" value="1"/>
</dbReference>
<organism evidence="17 18">
    <name type="scientific">Leucobacter rhizosphaerae</name>
    <dbReference type="NCBI Taxonomy" id="2932245"/>
    <lineage>
        <taxon>Bacteria</taxon>
        <taxon>Bacillati</taxon>
        <taxon>Actinomycetota</taxon>
        <taxon>Actinomycetes</taxon>
        <taxon>Micrococcales</taxon>
        <taxon>Microbacteriaceae</taxon>
        <taxon>Leucobacter</taxon>
    </lineage>
</organism>
<comment type="catalytic activity">
    <reaction evidence="11">
        <text>Couples ATP hydrolysis with the unwinding of duplex DNA by translocating in the 3'-5' direction.</text>
        <dbReference type="EC" id="5.6.2.4"/>
    </reaction>
</comment>
<evidence type="ECO:0000256" key="13">
    <source>
        <dbReference type="ARBA" id="ARBA00048988"/>
    </source>
</evidence>
<dbReference type="PANTHER" id="PTHR11070">
    <property type="entry name" value="UVRD / RECB / PCRA DNA HELICASE FAMILY MEMBER"/>
    <property type="match status" value="1"/>
</dbReference>
<feature type="binding site" evidence="14">
    <location>
        <begin position="24"/>
        <end position="31"/>
    </location>
    <ligand>
        <name>ATP</name>
        <dbReference type="ChEBI" id="CHEBI:30616"/>
    </ligand>
</feature>